<evidence type="ECO:0000259" key="4">
    <source>
        <dbReference type="PROSITE" id="PS51387"/>
    </source>
</evidence>
<proteinExistence type="inferred from homology"/>
<organism evidence="5 6">
    <name type="scientific">Bombardia bombarda</name>
    <dbReference type="NCBI Taxonomy" id="252184"/>
    <lineage>
        <taxon>Eukaryota</taxon>
        <taxon>Fungi</taxon>
        <taxon>Dikarya</taxon>
        <taxon>Ascomycota</taxon>
        <taxon>Pezizomycotina</taxon>
        <taxon>Sordariomycetes</taxon>
        <taxon>Sordariomycetidae</taxon>
        <taxon>Sordariales</taxon>
        <taxon>Lasiosphaeriaceae</taxon>
        <taxon>Bombardia</taxon>
    </lineage>
</organism>
<dbReference type="Pfam" id="PF01565">
    <property type="entry name" value="FAD_binding_4"/>
    <property type="match status" value="1"/>
</dbReference>
<keyword evidence="2" id="KW-0560">Oxidoreductase</keyword>
<feature type="chain" id="PRO_5041382761" description="FAD-binding PCMH-type domain-containing protein" evidence="3">
    <location>
        <begin position="21"/>
        <end position="637"/>
    </location>
</feature>
<dbReference type="EMBL" id="JAULSR010000005">
    <property type="protein sequence ID" value="KAK0617778.1"/>
    <property type="molecule type" value="Genomic_DNA"/>
</dbReference>
<evidence type="ECO:0000313" key="6">
    <source>
        <dbReference type="Proteomes" id="UP001174934"/>
    </source>
</evidence>
<dbReference type="Pfam" id="PF08031">
    <property type="entry name" value="BBE"/>
    <property type="match status" value="1"/>
</dbReference>
<dbReference type="PROSITE" id="PS51387">
    <property type="entry name" value="FAD_PCMH"/>
    <property type="match status" value="1"/>
</dbReference>
<dbReference type="GO" id="GO:0016491">
    <property type="term" value="F:oxidoreductase activity"/>
    <property type="evidence" value="ECO:0007669"/>
    <property type="project" value="UniProtKB-KW"/>
</dbReference>
<dbReference type="InterPro" id="IPR012951">
    <property type="entry name" value="BBE"/>
</dbReference>
<dbReference type="PANTHER" id="PTHR13878">
    <property type="entry name" value="GULONOLACTONE OXIDASE"/>
    <property type="match status" value="1"/>
</dbReference>
<evidence type="ECO:0000256" key="1">
    <source>
        <dbReference type="ARBA" id="ARBA00005466"/>
    </source>
</evidence>
<reference evidence="5" key="1">
    <citation type="submission" date="2023-06" db="EMBL/GenBank/DDBJ databases">
        <title>Genome-scale phylogeny and comparative genomics of the fungal order Sordariales.</title>
        <authorList>
            <consortium name="Lawrence Berkeley National Laboratory"/>
            <person name="Hensen N."/>
            <person name="Bonometti L."/>
            <person name="Westerberg I."/>
            <person name="Brannstrom I.O."/>
            <person name="Guillou S."/>
            <person name="Cros-Aarteil S."/>
            <person name="Calhoun S."/>
            <person name="Haridas S."/>
            <person name="Kuo A."/>
            <person name="Mondo S."/>
            <person name="Pangilinan J."/>
            <person name="Riley R."/>
            <person name="LaButti K."/>
            <person name="Andreopoulos B."/>
            <person name="Lipzen A."/>
            <person name="Chen C."/>
            <person name="Yanf M."/>
            <person name="Daum C."/>
            <person name="Ng V."/>
            <person name="Clum A."/>
            <person name="Steindorff A."/>
            <person name="Ohm R."/>
            <person name="Martin F."/>
            <person name="Silar P."/>
            <person name="Natvig D."/>
            <person name="Lalanne C."/>
            <person name="Gautier V."/>
            <person name="Ament-velasquez S.L."/>
            <person name="Kruys A."/>
            <person name="Hutchinson M.I."/>
            <person name="Powell A.J."/>
            <person name="Barry K."/>
            <person name="Miller A.N."/>
            <person name="Grigoriev I.V."/>
            <person name="Debuchy R."/>
            <person name="Gladieux P."/>
            <person name="Thoren M.H."/>
            <person name="Johannesson H."/>
        </authorList>
    </citation>
    <scope>NUCLEOTIDE SEQUENCE</scope>
    <source>
        <strain evidence="5">SMH3391-2</strain>
    </source>
</reference>
<dbReference type="InterPro" id="IPR006094">
    <property type="entry name" value="Oxid_FAD_bind_N"/>
</dbReference>
<dbReference type="Gene3D" id="3.30.465.10">
    <property type="match status" value="2"/>
</dbReference>
<dbReference type="GO" id="GO:0071949">
    <property type="term" value="F:FAD binding"/>
    <property type="evidence" value="ECO:0007669"/>
    <property type="project" value="InterPro"/>
</dbReference>
<dbReference type="InterPro" id="IPR016169">
    <property type="entry name" value="FAD-bd_PCMH_sub2"/>
</dbReference>
<feature type="domain" description="FAD-binding PCMH-type" evidence="4">
    <location>
        <begin position="151"/>
        <end position="332"/>
    </location>
</feature>
<evidence type="ECO:0000313" key="5">
    <source>
        <dbReference type="EMBL" id="KAK0617778.1"/>
    </source>
</evidence>
<accession>A0AA39WLS9</accession>
<feature type="signal peptide" evidence="3">
    <location>
        <begin position="1"/>
        <end position="20"/>
    </location>
</feature>
<sequence length="637" mass="66729">MHTLIPFILVVGTTLAPIAAGSSFSAADTQLTERDIGNFKAIAFASSISILSSARTNSSRCKAFPGDQSWPTADEWSRLNTTLGGVLLNPLPAASVCYPTSPAFNSAACNFLFTNASSTSFYLDDPLTSLNLWPQGNTCIASRTPTGNCTQGGYPVYVVNATSVKHVQAAVNFARNKNIRLVIKNTGHDSVGRNVGAGSLSVWTHYLRGFELLPSHKQPGVSYRGTAARVGSGLQVWDAFGQSARSNITLPAASCLTVGSYGGWFTGGGHSPLSSTYGLGVDQVLSLDVVTADGRYVTASPTANQDLFFAVRGGGGSTYGIVTSAIVKAHPSTNLTIASFTFTLNPSAPPTPVEAPSPAATIASSSAFWAGFNAVFAFGAPVADAGGYLWTNGIKVSNTSYLMQVRAQMVGISPPQAAAFVQPLLATLNALGIPVSITTPTTTVYAQQPNPSTGGGPGNSRFASRLFPRASWDNATLFNATMTAAREAVEAGYTFHGLNMSPTKKVAATGGELPLAGVNPVWRDAVMHADVFDTINMATATPAEADAANARLNGVMDKIRAATPGGGAYFNEAGGELEPDWQHSFFGTNYDKLLKVKRERDPWGVFWAPATVGSESWAVELAVQGGLKNQNGRLCRV</sequence>
<keyword evidence="3" id="KW-0732">Signal</keyword>
<evidence type="ECO:0000256" key="3">
    <source>
        <dbReference type="SAM" id="SignalP"/>
    </source>
</evidence>
<comment type="caution">
    <text evidence="5">The sequence shown here is derived from an EMBL/GenBank/DDBJ whole genome shotgun (WGS) entry which is preliminary data.</text>
</comment>
<dbReference type="InterPro" id="IPR050432">
    <property type="entry name" value="FAD-linked_Oxidoreductases_BP"/>
</dbReference>
<dbReference type="SUPFAM" id="SSF56176">
    <property type="entry name" value="FAD-binding/transporter-associated domain-like"/>
    <property type="match status" value="1"/>
</dbReference>
<name>A0AA39WLS9_9PEZI</name>
<gene>
    <name evidence="5" type="ORF">B0T17DRAFT_495718</name>
</gene>
<protein>
    <recommendedName>
        <fullName evidence="4">FAD-binding PCMH-type domain-containing protein</fullName>
    </recommendedName>
</protein>
<dbReference type="AlphaFoldDB" id="A0AA39WLS9"/>
<evidence type="ECO:0000256" key="2">
    <source>
        <dbReference type="ARBA" id="ARBA00023002"/>
    </source>
</evidence>
<keyword evidence="6" id="KW-1185">Reference proteome</keyword>
<dbReference type="Proteomes" id="UP001174934">
    <property type="component" value="Unassembled WGS sequence"/>
</dbReference>
<dbReference type="InterPro" id="IPR036318">
    <property type="entry name" value="FAD-bd_PCMH-like_sf"/>
</dbReference>
<dbReference type="InterPro" id="IPR016166">
    <property type="entry name" value="FAD-bd_PCMH"/>
</dbReference>
<comment type="similarity">
    <text evidence="1">Belongs to the oxygen-dependent FAD-linked oxidoreductase family.</text>
</comment>
<dbReference type="PANTHER" id="PTHR13878:SF91">
    <property type="entry name" value="FAD BINDING DOMAIN PROTEIN (AFU_ORTHOLOGUE AFUA_6G12070)-RELATED"/>
    <property type="match status" value="1"/>
</dbReference>